<organism evidence="1 3">
    <name type="scientific">Cryptomeria japonica</name>
    <name type="common">Japanese cedar</name>
    <name type="synonym">Cupressus japonica</name>
    <dbReference type="NCBI Taxonomy" id="3369"/>
    <lineage>
        <taxon>Eukaryota</taxon>
        <taxon>Viridiplantae</taxon>
        <taxon>Streptophyta</taxon>
        <taxon>Embryophyta</taxon>
        <taxon>Tracheophyta</taxon>
        <taxon>Spermatophyta</taxon>
        <taxon>Pinopsida</taxon>
        <taxon>Pinidae</taxon>
        <taxon>Conifers II</taxon>
        <taxon>Cupressales</taxon>
        <taxon>Cupressaceae</taxon>
        <taxon>Cryptomeria</taxon>
    </lineage>
</organism>
<comment type="caution">
    <text evidence="1">The sequence shown here is derived from an EMBL/GenBank/DDBJ whole genome shotgun (WGS) entry which is preliminary data.</text>
</comment>
<dbReference type="Proteomes" id="UP001234787">
    <property type="component" value="Unassembled WGS sequence"/>
</dbReference>
<dbReference type="AlphaFoldDB" id="A0AAD3NS62"/>
<keyword evidence="3" id="KW-1185">Reference proteome</keyword>
<accession>A0AAD3NS62</accession>
<dbReference type="EMBL" id="BSEH01000651">
    <property type="protein sequence ID" value="GLJ59008.1"/>
    <property type="molecule type" value="Genomic_DNA"/>
</dbReference>
<dbReference type="EMBL" id="BSEH01000190">
    <property type="protein sequence ID" value="GLJ57778.1"/>
    <property type="molecule type" value="Genomic_DNA"/>
</dbReference>
<protein>
    <submittedName>
        <fullName evidence="1">Uncharacterized protein</fullName>
    </submittedName>
</protein>
<evidence type="ECO:0000313" key="2">
    <source>
        <dbReference type="EMBL" id="GLJ59008.1"/>
    </source>
</evidence>
<proteinExistence type="predicted"/>
<gene>
    <name evidence="1" type="ORF">SUGI_1373080</name>
    <name evidence="2" type="ORF">SUGI_1488310</name>
</gene>
<name>A0AAD3NS62_CRYJA</name>
<sequence>MAACYGNRGAGQAISRWVANPKRSWHSCPNNICNRDDSGYWLGAQALKQLRMEEDQPSIEHLDRFSVLEPLNQLESARRNLQKSNPPNQQSTDIRTSTLPIRVECCTGIRFWPIDR</sequence>
<evidence type="ECO:0000313" key="3">
    <source>
        <dbReference type="Proteomes" id="UP001234787"/>
    </source>
</evidence>
<evidence type="ECO:0000313" key="1">
    <source>
        <dbReference type="EMBL" id="GLJ57778.1"/>
    </source>
</evidence>
<reference evidence="1" key="1">
    <citation type="submission" date="2022-12" db="EMBL/GenBank/DDBJ databases">
        <title>Chromosome-Level Genome Assembly of Japanese Cedar (Cryptomeriajaponica D. Don).</title>
        <authorList>
            <person name="Fujino T."/>
            <person name="Yamaguchi K."/>
            <person name="Yokoyama T."/>
            <person name="Hamanaka T."/>
            <person name="Harazono Y."/>
            <person name="Kamada H."/>
            <person name="Kobayashi W."/>
            <person name="Ujino-Ihara T."/>
            <person name="Uchiyama K."/>
            <person name="Matsumoto A."/>
            <person name="Izuno A."/>
            <person name="Tsumura Y."/>
            <person name="Toyoda A."/>
            <person name="Shigenobu S."/>
            <person name="Moriguchi Y."/>
            <person name="Ueno S."/>
            <person name="Kasahara M."/>
        </authorList>
    </citation>
    <scope>NUCLEOTIDE SEQUENCE</scope>
</reference>